<reference evidence="4 5" key="1">
    <citation type="submission" date="2016-10" db="EMBL/GenBank/DDBJ databases">
        <authorList>
            <person name="de Groot N.N."/>
        </authorList>
    </citation>
    <scope>NUCLEOTIDE SEQUENCE [LARGE SCALE GENOMIC DNA]</scope>
    <source>
        <strain evidence="4 5">CGMCC 1.11030</strain>
    </source>
</reference>
<organism evidence="4 5">
    <name type="scientific">Albimonas pacifica</name>
    <dbReference type="NCBI Taxonomy" id="1114924"/>
    <lineage>
        <taxon>Bacteria</taxon>
        <taxon>Pseudomonadati</taxon>
        <taxon>Pseudomonadota</taxon>
        <taxon>Alphaproteobacteria</taxon>
        <taxon>Rhodobacterales</taxon>
        <taxon>Paracoccaceae</taxon>
        <taxon>Albimonas</taxon>
    </lineage>
</organism>
<keyword evidence="5" id="KW-1185">Reference proteome</keyword>
<dbReference type="PANTHER" id="PTHR11079">
    <property type="entry name" value="CYTOSINE DEAMINASE FAMILY MEMBER"/>
    <property type="match status" value="1"/>
</dbReference>
<evidence type="ECO:0000256" key="2">
    <source>
        <dbReference type="ARBA" id="ARBA00022833"/>
    </source>
</evidence>
<protein>
    <submittedName>
        <fullName evidence="4">Cytidine and deoxycytidylate deaminase zinc-binding region</fullName>
    </submittedName>
</protein>
<dbReference type="RefSeq" id="WP_092858637.1">
    <property type="nucleotide sequence ID" value="NZ_FOQH01000002.1"/>
</dbReference>
<dbReference type="SUPFAM" id="SSF53927">
    <property type="entry name" value="Cytidine deaminase-like"/>
    <property type="match status" value="1"/>
</dbReference>
<evidence type="ECO:0000313" key="4">
    <source>
        <dbReference type="EMBL" id="SFH84587.1"/>
    </source>
</evidence>
<evidence type="ECO:0000259" key="3">
    <source>
        <dbReference type="PROSITE" id="PS51747"/>
    </source>
</evidence>
<dbReference type="Gene3D" id="3.40.140.10">
    <property type="entry name" value="Cytidine Deaminase, domain 2"/>
    <property type="match status" value="1"/>
</dbReference>
<dbReference type="InterPro" id="IPR016192">
    <property type="entry name" value="APOBEC/CMP_deaminase_Zn-bd"/>
</dbReference>
<keyword evidence="1" id="KW-0479">Metal-binding</keyword>
<dbReference type="GO" id="GO:0008270">
    <property type="term" value="F:zinc ion binding"/>
    <property type="evidence" value="ECO:0007669"/>
    <property type="project" value="InterPro"/>
</dbReference>
<accession>A0A1I3DCZ8</accession>
<evidence type="ECO:0000313" key="5">
    <source>
        <dbReference type="Proteomes" id="UP000199377"/>
    </source>
</evidence>
<keyword evidence="2" id="KW-0862">Zinc</keyword>
<dbReference type="Pfam" id="PF00383">
    <property type="entry name" value="dCMP_cyt_deam_1"/>
    <property type="match status" value="1"/>
</dbReference>
<dbReference type="PROSITE" id="PS00903">
    <property type="entry name" value="CYT_DCMP_DEAMINASES_1"/>
    <property type="match status" value="1"/>
</dbReference>
<sequence>MTSDADWIAQAVALSATALERPGTEPFGALVVRDGQVVGRGLNHSLARLDPTSHGETEAIRDACRRLGTLDLSDCAIYSSCEPCPLCLAAIEIAGIRRVGWALGLAEANAALAAVPPSVRRAGEVAELRRVAAAPAAARPGAVQAEVEGALAILARWAAARAGR</sequence>
<dbReference type="EMBL" id="FOQH01000002">
    <property type="protein sequence ID" value="SFH84587.1"/>
    <property type="molecule type" value="Genomic_DNA"/>
</dbReference>
<proteinExistence type="predicted"/>
<dbReference type="CDD" id="cd01285">
    <property type="entry name" value="nucleoside_deaminase"/>
    <property type="match status" value="1"/>
</dbReference>
<dbReference type="GO" id="GO:0006152">
    <property type="term" value="P:purine nucleoside catabolic process"/>
    <property type="evidence" value="ECO:0007669"/>
    <property type="project" value="TreeGrafter"/>
</dbReference>
<dbReference type="OrthoDB" id="7768233at2"/>
<dbReference type="PROSITE" id="PS51747">
    <property type="entry name" value="CYT_DCMP_DEAMINASES_2"/>
    <property type="match status" value="1"/>
</dbReference>
<dbReference type="PANTHER" id="PTHR11079:SF161">
    <property type="entry name" value="CMP_DCMP-TYPE DEAMINASE DOMAIN-CONTAINING PROTEIN"/>
    <property type="match status" value="1"/>
</dbReference>
<feature type="domain" description="CMP/dCMP-type deaminase" evidence="3">
    <location>
        <begin position="3"/>
        <end position="112"/>
    </location>
</feature>
<dbReference type="Proteomes" id="UP000199377">
    <property type="component" value="Unassembled WGS sequence"/>
</dbReference>
<dbReference type="GO" id="GO:0047974">
    <property type="term" value="F:guanosine deaminase activity"/>
    <property type="evidence" value="ECO:0007669"/>
    <property type="project" value="TreeGrafter"/>
</dbReference>
<dbReference type="AlphaFoldDB" id="A0A1I3DCZ8"/>
<gene>
    <name evidence="4" type="ORF">SAMN05216258_102517</name>
</gene>
<dbReference type="InterPro" id="IPR016193">
    <property type="entry name" value="Cytidine_deaminase-like"/>
</dbReference>
<name>A0A1I3DCZ8_9RHOB</name>
<evidence type="ECO:0000256" key="1">
    <source>
        <dbReference type="ARBA" id="ARBA00022723"/>
    </source>
</evidence>
<dbReference type="InterPro" id="IPR002125">
    <property type="entry name" value="CMP_dCMP_dom"/>
</dbReference>
<dbReference type="STRING" id="1114924.SAMN05216258_102517"/>